<organism evidence="8 9">
    <name type="scientific">Caenorhabditis japonica</name>
    <dbReference type="NCBI Taxonomy" id="281687"/>
    <lineage>
        <taxon>Eukaryota</taxon>
        <taxon>Metazoa</taxon>
        <taxon>Ecdysozoa</taxon>
        <taxon>Nematoda</taxon>
        <taxon>Chromadorea</taxon>
        <taxon>Rhabditida</taxon>
        <taxon>Rhabditina</taxon>
        <taxon>Rhabditomorpha</taxon>
        <taxon>Rhabditoidea</taxon>
        <taxon>Rhabditidae</taxon>
        <taxon>Peloderinae</taxon>
        <taxon>Caenorhabditis</taxon>
    </lineage>
</organism>
<dbReference type="EnsemblMetazoa" id="CJA34135.1">
    <property type="protein sequence ID" value="CJA34135.1"/>
    <property type="gene ID" value="WBGene00209982"/>
</dbReference>
<evidence type="ECO:0000256" key="6">
    <source>
        <dbReference type="ARBA" id="ARBA00023136"/>
    </source>
</evidence>
<evidence type="ECO:0000313" key="9">
    <source>
        <dbReference type="Proteomes" id="UP000005237"/>
    </source>
</evidence>
<evidence type="ECO:0000256" key="2">
    <source>
        <dbReference type="ARBA" id="ARBA00006203"/>
    </source>
</evidence>
<dbReference type="Proteomes" id="UP000005237">
    <property type="component" value="Unassembled WGS sequence"/>
</dbReference>
<keyword evidence="4 7" id="KW-0812">Transmembrane</keyword>
<dbReference type="AlphaFoldDB" id="A0A8R1EFR8"/>
<protein>
    <submittedName>
        <fullName evidence="8">Uncharacterized protein</fullName>
    </submittedName>
</protein>
<proteinExistence type="inferred from homology"/>
<name>A0A8R1EFR8_CAEJA</name>
<dbReference type="GO" id="GO:0005886">
    <property type="term" value="C:plasma membrane"/>
    <property type="evidence" value="ECO:0007669"/>
    <property type="project" value="TreeGrafter"/>
</dbReference>
<comment type="subcellular location">
    <subcellularLocation>
        <location evidence="1">Membrane</location>
        <topology evidence="1">Multi-pass membrane protein</topology>
    </subcellularLocation>
</comment>
<comment type="similarity">
    <text evidence="2">Belongs to the HRG family.</text>
</comment>
<evidence type="ECO:0000256" key="5">
    <source>
        <dbReference type="ARBA" id="ARBA00022989"/>
    </source>
</evidence>
<reference evidence="8" key="2">
    <citation type="submission" date="2022-06" db="UniProtKB">
        <authorList>
            <consortium name="EnsemblMetazoa"/>
        </authorList>
    </citation>
    <scope>IDENTIFICATION</scope>
    <source>
        <strain evidence="8">DF5081</strain>
    </source>
</reference>
<sequence length="121" mass="13457">NWVALATCLTATAFAVETLFLYWSVKIDTILKWKPQTFQWLFWINLLVGFLAIAGMIVAIVLAATNHQGVSNKGKPTRLKLVVNCHVVSRDAQMDVAKRVFRKALREKDADISGSTGQPGR</sequence>
<evidence type="ECO:0000256" key="7">
    <source>
        <dbReference type="SAM" id="Phobius"/>
    </source>
</evidence>
<accession>A0A8R1EFR8</accession>
<evidence type="ECO:0000256" key="4">
    <source>
        <dbReference type="ARBA" id="ARBA00022692"/>
    </source>
</evidence>
<dbReference type="GO" id="GO:0005765">
    <property type="term" value="C:lysosomal membrane"/>
    <property type="evidence" value="ECO:0007669"/>
    <property type="project" value="TreeGrafter"/>
</dbReference>
<feature type="transmembrane region" description="Helical" evidence="7">
    <location>
        <begin position="39"/>
        <end position="65"/>
    </location>
</feature>
<dbReference type="InterPro" id="IPR026218">
    <property type="entry name" value="HRG"/>
</dbReference>
<evidence type="ECO:0000256" key="1">
    <source>
        <dbReference type="ARBA" id="ARBA00004141"/>
    </source>
</evidence>
<dbReference type="GO" id="GO:0020037">
    <property type="term" value="F:heme binding"/>
    <property type="evidence" value="ECO:0007669"/>
    <property type="project" value="TreeGrafter"/>
</dbReference>
<keyword evidence="6 7" id="KW-0472">Membrane</keyword>
<keyword evidence="5 7" id="KW-1133">Transmembrane helix</keyword>
<dbReference type="GO" id="GO:0015232">
    <property type="term" value="F:heme transmembrane transporter activity"/>
    <property type="evidence" value="ECO:0007669"/>
    <property type="project" value="InterPro"/>
</dbReference>
<dbReference type="PANTHER" id="PTHR31525">
    <property type="entry name" value="HEME TRANSPORTER HRG1"/>
    <property type="match status" value="1"/>
</dbReference>
<dbReference type="PANTHER" id="PTHR31525:SF2">
    <property type="entry name" value="HEME TRANSPORTER HRG-6"/>
    <property type="match status" value="1"/>
</dbReference>
<reference evidence="9" key="1">
    <citation type="submission" date="2010-08" db="EMBL/GenBank/DDBJ databases">
        <authorList>
            <consortium name="Caenorhabditis japonica Sequencing Consortium"/>
            <person name="Wilson R.K."/>
        </authorList>
    </citation>
    <scope>NUCLEOTIDE SEQUENCE [LARGE SCALE GENOMIC DNA]</scope>
    <source>
        <strain evidence="9">DF5081</strain>
    </source>
</reference>
<keyword evidence="9" id="KW-1185">Reference proteome</keyword>
<evidence type="ECO:0000313" key="8">
    <source>
        <dbReference type="EnsemblMetazoa" id="CJA34135.1"/>
    </source>
</evidence>
<keyword evidence="3" id="KW-0813">Transport</keyword>
<evidence type="ECO:0000256" key="3">
    <source>
        <dbReference type="ARBA" id="ARBA00022448"/>
    </source>
</evidence>